<dbReference type="Pfam" id="PF02597">
    <property type="entry name" value="ThiS"/>
    <property type="match status" value="1"/>
</dbReference>
<dbReference type="EMBL" id="SPQQ01000015">
    <property type="protein sequence ID" value="TGE35371.1"/>
    <property type="molecule type" value="Genomic_DNA"/>
</dbReference>
<dbReference type="InterPro" id="IPR016155">
    <property type="entry name" value="Mopterin_synth/thiamin_S_b"/>
</dbReference>
<dbReference type="AlphaFoldDB" id="A0A4Z0QX46"/>
<dbReference type="Gene3D" id="3.10.20.30">
    <property type="match status" value="1"/>
</dbReference>
<dbReference type="SUPFAM" id="SSF54285">
    <property type="entry name" value="MoaD/ThiS"/>
    <property type="match status" value="1"/>
</dbReference>
<proteinExistence type="predicted"/>
<accession>A0A4Z0QX46</accession>
<dbReference type="InterPro" id="IPR003749">
    <property type="entry name" value="ThiS/MoaD-like"/>
</dbReference>
<sequence length="82" mass="9055">MITVKFFGLISVDSNIRQLIVKEGTVRQVLDEVIQSCPNISEHKLEQAIMFVNKKHISGNKRFSVVLKDGDELALLSPSSGG</sequence>
<gene>
    <name evidence="1" type="ORF">E4K67_25600</name>
</gene>
<dbReference type="InterPro" id="IPR012675">
    <property type="entry name" value="Beta-grasp_dom_sf"/>
</dbReference>
<comment type="caution">
    <text evidence="1">The sequence shown here is derived from an EMBL/GenBank/DDBJ whole genome shotgun (WGS) entry which is preliminary data.</text>
</comment>
<dbReference type="OrthoDB" id="1798667at2"/>
<protein>
    <recommendedName>
        <fullName evidence="3">MoaD/ThiS family protein</fullName>
    </recommendedName>
</protein>
<dbReference type="Proteomes" id="UP000298460">
    <property type="component" value="Unassembled WGS sequence"/>
</dbReference>
<evidence type="ECO:0000313" key="1">
    <source>
        <dbReference type="EMBL" id="TGE35371.1"/>
    </source>
</evidence>
<name>A0A4Z0QX46_9FIRM</name>
<organism evidence="1 2">
    <name type="scientific">Desulfosporosinus fructosivorans</name>
    <dbReference type="NCBI Taxonomy" id="2018669"/>
    <lineage>
        <taxon>Bacteria</taxon>
        <taxon>Bacillati</taxon>
        <taxon>Bacillota</taxon>
        <taxon>Clostridia</taxon>
        <taxon>Eubacteriales</taxon>
        <taxon>Desulfitobacteriaceae</taxon>
        <taxon>Desulfosporosinus</taxon>
    </lineage>
</organism>
<dbReference type="CDD" id="cd17040">
    <property type="entry name" value="Ubl_MoaD_like"/>
    <property type="match status" value="1"/>
</dbReference>
<dbReference type="RefSeq" id="WP_135551955.1">
    <property type="nucleotide sequence ID" value="NZ_SPQQ01000015.1"/>
</dbReference>
<keyword evidence="2" id="KW-1185">Reference proteome</keyword>
<reference evidence="1 2" key="1">
    <citation type="submission" date="2019-03" db="EMBL/GenBank/DDBJ databases">
        <title>Draft Genome Sequence of Desulfosporosinus fructosivorans Strain 63.6F, Isolated from Marine Sediment in the Baltic Sea.</title>
        <authorList>
            <person name="Hausmann B."/>
            <person name="Vandieken V."/>
            <person name="Pjevac P."/>
            <person name="Schreck K."/>
            <person name="Herbold C.W."/>
            <person name="Loy A."/>
        </authorList>
    </citation>
    <scope>NUCLEOTIDE SEQUENCE [LARGE SCALE GENOMIC DNA]</scope>
    <source>
        <strain evidence="1 2">63.6F</strain>
    </source>
</reference>
<evidence type="ECO:0008006" key="3">
    <source>
        <dbReference type="Google" id="ProtNLM"/>
    </source>
</evidence>
<evidence type="ECO:0000313" key="2">
    <source>
        <dbReference type="Proteomes" id="UP000298460"/>
    </source>
</evidence>